<dbReference type="EC" id="6.1.1.16" evidence="13"/>
<evidence type="ECO:0000256" key="5">
    <source>
        <dbReference type="ARBA" id="ARBA00022598"/>
    </source>
</evidence>
<feature type="binding site" evidence="13">
    <location>
        <position position="250"/>
    </location>
    <ligand>
        <name>Zn(2+)</name>
        <dbReference type="ChEBI" id="CHEBI:29105"/>
    </ligand>
</feature>
<evidence type="ECO:0000256" key="1">
    <source>
        <dbReference type="ARBA" id="ARBA00004496"/>
    </source>
</evidence>
<protein>
    <recommendedName>
        <fullName evidence="13">Cysteine--tRNA ligase</fullName>
        <ecNumber evidence="13">6.1.1.16</ecNumber>
    </recommendedName>
    <alternativeName>
        <fullName evidence="13">Cysteinyl-tRNA synthetase</fullName>
        <shortName evidence="13">CysRS</shortName>
    </alternativeName>
</protein>
<keyword evidence="8 13" id="KW-0862">Zinc</keyword>
<sequence length="479" mass="54254">MSLKIYNSLTRQKEVFTPLVPGHVGIYVCGPTVYGHSHIGHAKSYVSFDVVVRWLRHLGYKVKYVQNITDVGHLTDNADEGEDKIVQQARRERLEPMEIAQAYTRSFYEDMDALGVLRPNIAPTASGHIPEQIELIKTLIAKGYAYEVNGSVYFDVSAFAGYGKLSGRTKPEELEAGKRVAIRSEKRNPSDFALWKKAEPNHIMKWPSPWGWGYPGWHIECSAMSMKYLGETFDIHGGGLENQFPHHECEIAQSEAATGKPFVRYWMHNNMVTVNGVKMGKSLGNFTTIKDVLKKFKPTVLRFFILQSHYRSTLDFSDSALQAAKAGWEKLQETYMRLQQAAEGKGTIELQKFEQQFCQAMNDDFNSPLAIATLFDLSREINSRLANEGLTKEAKETTIQFFHTYARDVLGIISTDTVSNEAVTLHNVLQKVMELVLEIRQEARARKDFTTSDRIRDKLKAAGVEVKDTKDGATWRLIS</sequence>
<evidence type="ECO:0000256" key="8">
    <source>
        <dbReference type="ARBA" id="ARBA00022833"/>
    </source>
</evidence>
<evidence type="ECO:0000256" key="12">
    <source>
        <dbReference type="ARBA" id="ARBA00047398"/>
    </source>
</evidence>
<dbReference type="EMBL" id="PHFL01000065">
    <property type="protein sequence ID" value="RFM23473.1"/>
    <property type="molecule type" value="Genomic_DNA"/>
</dbReference>
<evidence type="ECO:0000256" key="7">
    <source>
        <dbReference type="ARBA" id="ARBA00022741"/>
    </source>
</evidence>
<evidence type="ECO:0000256" key="4">
    <source>
        <dbReference type="ARBA" id="ARBA00022490"/>
    </source>
</evidence>
<dbReference type="InterPro" id="IPR015803">
    <property type="entry name" value="Cys-tRNA-ligase"/>
</dbReference>
<dbReference type="GO" id="GO:0004817">
    <property type="term" value="F:cysteine-tRNA ligase activity"/>
    <property type="evidence" value="ECO:0007669"/>
    <property type="project" value="UniProtKB-UniRule"/>
</dbReference>
<dbReference type="PANTHER" id="PTHR10890:SF3">
    <property type="entry name" value="CYSTEINE--TRNA LIGASE, CYTOPLASMIC"/>
    <property type="match status" value="1"/>
</dbReference>
<dbReference type="CDD" id="cd00672">
    <property type="entry name" value="CysRS_core"/>
    <property type="match status" value="1"/>
</dbReference>
<name>A0A395LY43_9BACT</name>
<dbReference type="FunFam" id="3.40.50.620:FF:000130">
    <property type="entry name" value="Cysteine--tRNA ligase"/>
    <property type="match status" value="1"/>
</dbReference>
<dbReference type="InterPro" id="IPR032678">
    <property type="entry name" value="tRNA-synt_1_cat_dom"/>
</dbReference>
<feature type="binding site" evidence="13">
    <location>
        <position position="246"/>
    </location>
    <ligand>
        <name>Zn(2+)</name>
        <dbReference type="ChEBI" id="CHEBI:29105"/>
    </ligand>
</feature>
<evidence type="ECO:0000313" key="15">
    <source>
        <dbReference type="EMBL" id="RFM23473.1"/>
    </source>
</evidence>
<accession>A0A395LY43</accession>
<evidence type="ECO:0000313" key="16">
    <source>
        <dbReference type="Proteomes" id="UP000266389"/>
    </source>
</evidence>
<comment type="subunit">
    <text evidence="3 13">Monomer.</text>
</comment>
<dbReference type="InterPro" id="IPR014729">
    <property type="entry name" value="Rossmann-like_a/b/a_fold"/>
</dbReference>
<dbReference type="Gene3D" id="1.20.120.1910">
    <property type="entry name" value="Cysteine-tRNA ligase, C-terminal anti-codon recognition domain"/>
    <property type="match status" value="1"/>
</dbReference>
<reference evidence="15 16" key="1">
    <citation type="journal article" date="2011" name="ISME J.">
        <title>Community ecology of hot spring cyanobacterial mats: predominant populations and their functional potential.</title>
        <authorList>
            <person name="Klatt C.G."/>
            <person name="Wood J.M."/>
            <person name="Rusch D.B."/>
            <person name="Bateson M.M."/>
            <person name="Hamamura N."/>
            <person name="Heidelberg J.F."/>
            <person name="Grossman A.R."/>
            <person name="Bhaya D."/>
            <person name="Cohan F.M."/>
            <person name="Kuhl M."/>
            <person name="Bryant D.A."/>
            <person name="Ward D.M."/>
        </authorList>
    </citation>
    <scope>NUCLEOTIDE SEQUENCE [LARGE SCALE GENOMIC DNA]</scope>
    <source>
        <strain evidence="15">OS</strain>
    </source>
</reference>
<dbReference type="GO" id="GO:0005829">
    <property type="term" value="C:cytosol"/>
    <property type="evidence" value="ECO:0007669"/>
    <property type="project" value="TreeGrafter"/>
</dbReference>
<keyword evidence="9 13" id="KW-0067">ATP-binding</keyword>
<feature type="binding site" evidence="13">
    <location>
        <position position="281"/>
    </location>
    <ligand>
        <name>ATP</name>
        <dbReference type="ChEBI" id="CHEBI:30616"/>
    </ligand>
</feature>
<feature type="short sequence motif" description="'HIGH' region" evidence="13">
    <location>
        <begin position="31"/>
        <end position="41"/>
    </location>
</feature>
<dbReference type="HAMAP" id="MF_00041">
    <property type="entry name" value="Cys_tRNA_synth"/>
    <property type="match status" value="1"/>
</dbReference>
<evidence type="ECO:0000256" key="2">
    <source>
        <dbReference type="ARBA" id="ARBA00005594"/>
    </source>
</evidence>
<dbReference type="Pfam" id="PF09190">
    <property type="entry name" value="DALR_2"/>
    <property type="match status" value="1"/>
</dbReference>
<comment type="subcellular location">
    <subcellularLocation>
        <location evidence="1 13">Cytoplasm</location>
    </subcellularLocation>
</comment>
<keyword evidence="11 13" id="KW-0030">Aminoacyl-tRNA synthetase</keyword>
<evidence type="ECO:0000256" key="9">
    <source>
        <dbReference type="ARBA" id="ARBA00022840"/>
    </source>
</evidence>
<evidence type="ECO:0000256" key="11">
    <source>
        <dbReference type="ARBA" id="ARBA00023146"/>
    </source>
</evidence>
<evidence type="ECO:0000256" key="10">
    <source>
        <dbReference type="ARBA" id="ARBA00022917"/>
    </source>
</evidence>
<dbReference type="InterPro" id="IPR009080">
    <property type="entry name" value="tRNAsynth_Ia_anticodon-bd"/>
</dbReference>
<dbReference type="InterPro" id="IPR024909">
    <property type="entry name" value="Cys-tRNA/MSH_ligase"/>
</dbReference>
<comment type="caution">
    <text evidence="15">The sequence shown here is derived from an EMBL/GenBank/DDBJ whole genome shotgun (WGS) entry which is preliminary data.</text>
</comment>
<dbReference type="SMART" id="SM00840">
    <property type="entry name" value="DALR_2"/>
    <property type="match status" value="1"/>
</dbReference>
<keyword evidence="10 13" id="KW-0648">Protein biosynthesis</keyword>
<dbReference type="Pfam" id="PF23493">
    <property type="entry name" value="CysS_C"/>
    <property type="match status" value="1"/>
</dbReference>
<dbReference type="NCBIfam" id="TIGR00435">
    <property type="entry name" value="cysS"/>
    <property type="match status" value="1"/>
</dbReference>
<dbReference type="Proteomes" id="UP000266389">
    <property type="component" value="Unassembled WGS sequence"/>
</dbReference>
<feature type="binding site" evidence="13">
    <location>
        <position position="29"/>
    </location>
    <ligand>
        <name>Zn(2+)</name>
        <dbReference type="ChEBI" id="CHEBI:29105"/>
    </ligand>
</feature>
<evidence type="ECO:0000256" key="3">
    <source>
        <dbReference type="ARBA" id="ARBA00011245"/>
    </source>
</evidence>
<comment type="cofactor">
    <cofactor evidence="13">
        <name>Zn(2+)</name>
        <dbReference type="ChEBI" id="CHEBI:29105"/>
    </cofactor>
    <text evidence="13">Binds 1 zinc ion per subunit.</text>
</comment>
<comment type="similarity">
    <text evidence="2 13">Belongs to the class-I aminoacyl-tRNA synthetase family.</text>
</comment>
<dbReference type="InterPro" id="IPR056411">
    <property type="entry name" value="CysS_C"/>
</dbReference>
<dbReference type="AlphaFoldDB" id="A0A395LY43"/>
<dbReference type="SUPFAM" id="SSF47323">
    <property type="entry name" value="Anticodon-binding domain of a subclass of class I aminoacyl-tRNA synthetases"/>
    <property type="match status" value="1"/>
</dbReference>
<keyword evidence="7 13" id="KW-0547">Nucleotide-binding</keyword>
<keyword evidence="4 13" id="KW-0963">Cytoplasm</keyword>
<comment type="catalytic activity">
    <reaction evidence="12 13">
        <text>tRNA(Cys) + L-cysteine + ATP = L-cysteinyl-tRNA(Cys) + AMP + diphosphate</text>
        <dbReference type="Rhea" id="RHEA:17773"/>
        <dbReference type="Rhea" id="RHEA-COMP:9661"/>
        <dbReference type="Rhea" id="RHEA-COMP:9679"/>
        <dbReference type="ChEBI" id="CHEBI:30616"/>
        <dbReference type="ChEBI" id="CHEBI:33019"/>
        <dbReference type="ChEBI" id="CHEBI:35235"/>
        <dbReference type="ChEBI" id="CHEBI:78442"/>
        <dbReference type="ChEBI" id="CHEBI:78517"/>
        <dbReference type="ChEBI" id="CHEBI:456215"/>
        <dbReference type="EC" id="6.1.1.16"/>
    </reaction>
</comment>
<dbReference type="GO" id="GO:0008270">
    <property type="term" value="F:zinc ion binding"/>
    <property type="evidence" value="ECO:0007669"/>
    <property type="project" value="UniProtKB-UniRule"/>
</dbReference>
<dbReference type="PRINTS" id="PR00983">
    <property type="entry name" value="TRNASYNTHCYS"/>
</dbReference>
<dbReference type="GO" id="GO:0006423">
    <property type="term" value="P:cysteinyl-tRNA aminoacylation"/>
    <property type="evidence" value="ECO:0007669"/>
    <property type="project" value="UniProtKB-UniRule"/>
</dbReference>
<keyword evidence="6 13" id="KW-0479">Metal-binding</keyword>
<feature type="binding site" evidence="13">
    <location>
        <position position="221"/>
    </location>
    <ligand>
        <name>Zn(2+)</name>
        <dbReference type="ChEBI" id="CHEBI:29105"/>
    </ligand>
</feature>
<gene>
    <name evidence="13" type="primary">cysS</name>
    <name evidence="15" type="ORF">D0433_11115</name>
</gene>
<dbReference type="Gene3D" id="3.40.50.620">
    <property type="entry name" value="HUPs"/>
    <property type="match status" value="1"/>
</dbReference>
<proteinExistence type="inferred from homology"/>
<organism evidence="15 16">
    <name type="scientific">Candidatus Thermochlorobacter aerophilus</name>
    <dbReference type="NCBI Taxonomy" id="1868324"/>
    <lineage>
        <taxon>Bacteria</taxon>
        <taxon>Pseudomonadati</taxon>
        <taxon>Chlorobiota</taxon>
        <taxon>Chlorobiia</taxon>
        <taxon>Chlorobiales</taxon>
        <taxon>Candidatus Thermochlorobacteriaceae</taxon>
        <taxon>Candidatus Thermochlorobacter</taxon>
    </lineage>
</organism>
<keyword evidence="5 13" id="KW-0436">Ligase</keyword>
<dbReference type="GO" id="GO:0005524">
    <property type="term" value="F:ATP binding"/>
    <property type="evidence" value="ECO:0007669"/>
    <property type="project" value="UniProtKB-UniRule"/>
</dbReference>
<dbReference type="InterPro" id="IPR015273">
    <property type="entry name" value="Cys-tRNA-synt_Ia_DALR"/>
</dbReference>
<dbReference type="PANTHER" id="PTHR10890">
    <property type="entry name" value="CYSTEINYL-TRNA SYNTHETASE"/>
    <property type="match status" value="1"/>
</dbReference>
<evidence type="ECO:0000256" key="6">
    <source>
        <dbReference type="ARBA" id="ARBA00022723"/>
    </source>
</evidence>
<evidence type="ECO:0000256" key="13">
    <source>
        <dbReference type="HAMAP-Rule" id="MF_00041"/>
    </source>
</evidence>
<dbReference type="Pfam" id="PF01406">
    <property type="entry name" value="tRNA-synt_1e"/>
    <property type="match status" value="1"/>
</dbReference>
<evidence type="ECO:0000259" key="14">
    <source>
        <dbReference type="SMART" id="SM00840"/>
    </source>
</evidence>
<feature type="short sequence motif" description="'KMSKS' region" evidence="13">
    <location>
        <begin position="278"/>
        <end position="282"/>
    </location>
</feature>
<feature type="domain" description="Cysteinyl-tRNA synthetase class Ia DALR" evidence="14">
    <location>
        <begin position="356"/>
        <end position="423"/>
    </location>
</feature>
<dbReference type="SUPFAM" id="SSF52374">
    <property type="entry name" value="Nucleotidylyl transferase"/>
    <property type="match status" value="1"/>
</dbReference>